<evidence type="ECO:0000256" key="2">
    <source>
        <dbReference type="SAM" id="Phobius"/>
    </source>
</evidence>
<dbReference type="Proteomes" id="UP000193685">
    <property type="component" value="Unassembled WGS sequence"/>
</dbReference>
<sequence>MSQEPNTAARTNNLGLKSLNPGPKSAKDVLAAAADVLAAAAAADVLAAAAAADVLAAAAAADVLAAAAAAAAAAVLAAAVLSSQRQAAIMLLSHSVPFAHQYKIVQQCLDAFDERAPASELEYQSQHRMKPVYSHQSSKSMALPKMDSWPASCATAEALHMHHSSAIWDSRVQASAFDPGPLRMQDNGRARTAGVSAEIASDKHQHDQPGQVPARNRAATVASDSLSSMPTMALSRRSRLAPLQALNGDVVDLDQDAIVPRLSRLDMRDKHTSHPSPIARPEGSKSSSDKAAGGGANESRDNNKV</sequence>
<gene>
    <name evidence="3" type="ORF">BCR37DRAFT_391805</name>
</gene>
<protein>
    <submittedName>
        <fullName evidence="3">Uncharacterized protein</fullName>
    </submittedName>
</protein>
<keyword evidence="2" id="KW-0472">Membrane</keyword>
<accession>A0A1Y2FJT5</accession>
<dbReference type="EMBL" id="MCFI01000006">
    <property type="protein sequence ID" value="ORY84199.1"/>
    <property type="molecule type" value="Genomic_DNA"/>
</dbReference>
<organism evidence="3 4">
    <name type="scientific">Protomyces lactucae-debilis</name>
    <dbReference type="NCBI Taxonomy" id="2754530"/>
    <lineage>
        <taxon>Eukaryota</taxon>
        <taxon>Fungi</taxon>
        <taxon>Dikarya</taxon>
        <taxon>Ascomycota</taxon>
        <taxon>Taphrinomycotina</taxon>
        <taxon>Taphrinomycetes</taxon>
        <taxon>Taphrinales</taxon>
        <taxon>Protomycetaceae</taxon>
        <taxon>Protomyces</taxon>
    </lineage>
</organism>
<comment type="caution">
    <text evidence="3">The sequence shown here is derived from an EMBL/GenBank/DDBJ whole genome shotgun (WGS) entry which is preliminary data.</text>
</comment>
<feature type="region of interest" description="Disordered" evidence="1">
    <location>
        <begin position="264"/>
        <end position="305"/>
    </location>
</feature>
<name>A0A1Y2FJT5_PROLT</name>
<reference evidence="3 4" key="1">
    <citation type="submission" date="2016-07" db="EMBL/GenBank/DDBJ databases">
        <title>Pervasive Adenine N6-methylation of Active Genes in Fungi.</title>
        <authorList>
            <consortium name="DOE Joint Genome Institute"/>
            <person name="Mondo S.J."/>
            <person name="Dannebaum R.O."/>
            <person name="Kuo R.C."/>
            <person name="Labutti K."/>
            <person name="Haridas S."/>
            <person name="Kuo A."/>
            <person name="Salamov A."/>
            <person name="Ahrendt S.R."/>
            <person name="Lipzen A."/>
            <person name="Sullivan W."/>
            <person name="Andreopoulos W.B."/>
            <person name="Clum A."/>
            <person name="Lindquist E."/>
            <person name="Daum C."/>
            <person name="Ramamoorthy G.K."/>
            <person name="Gryganskyi A."/>
            <person name="Culley D."/>
            <person name="Magnuson J.K."/>
            <person name="James T.Y."/>
            <person name="O'Malley M.A."/>
            <person name="Stajich J.E."/>
            <person name="Spatafora J.W."/>
            <person name="Visel A."/>
            <person name="Grigoriev I.V."/>
        </authorList>
    </citation>
    <scope>NUCLEOTIDE SEQUENCE [LARGE SCALE GENOMIC DNA]</scope>
    <source>
        <strain evidence="3 4">12-1054</strain>
    </source>
</reference>
<dbReference type="AlphaFoldDB" id="A0A1Y2FJT5"/>
<dbReference type="GeneID" id="63787648"/>
<feature type="transmembrane region" description="Helical" evidence="2">
    <location>
        <begin position="58"/>
        <end position="81"/>
    </location>
</feature>
<keyword evidence="2" id="KW-0812">Transmembrane</keyword>
<feature type="transmembrane region" description="Helical" evidence="2">
    <location>
        <begin position="29"/>
        <end position="52"/>
    </location>
</feature>
<evidence type="ECO:0000313" key="4">
    <source>
        <dbReference type="Proteomes" id="UP000193685"/>
    </source>
</evidence>
<dbReference type="RefSeq" id="XP_040726217.1">
    <property type="nucleotide sequence ID" value="XM_040871049.1"/>
</dbReference>
<keyword evidence="4" id="KW-1185">Reference proteome</keyword>
<feature type="compositionally biased region" description="Polar residues" evidence="1">
    <location>
        <begin position="1"/>
        <end position="15"/>
    </location>
</feature>
<keyword evidence="2" id="KW-1133">Transmembrane helix</keyword>
<feature type="region of interest" description="Disordered" evidence="1">
    <location>
        <begin position="1"/>
        <end position="20"/>
    </location>
</feature>
<proteinExistence type="predicted"/>
<feature type="region of interest" description="Disordered" evidence="1">
    <location>
        <begin position="191"/>
        <end position="230"/>
    </location>
</feature>
<evidence type="ECO:0000256" key="1">
    <source>
        <dbReference type="SAM" id="MobiDB-lite"/>
    </source>
</evidence>
<evidence type="ECO:0000313" key="3">
    <source>
        <dbReference type="EMBL" id="ORY84199.1"/>
    </source>
</evidence>